<protein>
    <recommendedName>
        <fullName evidence="7">Thioredoxin domain-containing protein</fullName>
    </recommendedName>
</protein>
<keyword evidence="4" id="KW-0843">Virulence</keyword>
<evidence type="ECO:0000256" key="2">
    <source>
        <dbReference type="ARBA" id="ARBA00022670"/>
    </source>
</evidence>
<dbReference type="PROSITE" id="PS51257">
    <property type="entry name" value="PROKAR_LIPOPROTEIN"/>
    <property type="match status" value="1"/>
</dbReference>
<dbReference type="GO" id="GO:0008234">
    <property type="term" value="F:cysteine-type peptidase activity"/>
    <property type="evidence" value="ECO:0007669"/>
    <property type="project" value="UniProtKB-KW"/>
</dbReference>
<keyword evidence="6" id="KW-1185">Reference proteome</keyword>
<proteinExistence type="inferred from homology"/>
<comment type="caution">
    <text evidence="5">The sequence shown here is derived from an EMBL/GenBank/DDBJ whole genome shotgun (WGS) entry which is preliminary data.</text>
</comment>
<evidence type="ECO:0000313" key="6">
    <source>
        <dbReference type="Proteomes" id="UP000030125"/>
    </source>
</evidence>
<dbReference type="InterPro" id="IPR036249">
    <property type="entry name" value="Thioredoxin-like_sf"/>
</dbReference>
<comment type="similarity">
    <text evidence="1">Belongs to the peptidase C25 family.</text>
</comment>
<sequence>MKRVLFLITCFILLLSCAEKNNKMDLIEAIKIKADKTTIAADGVDMVTLTAVAQNEADLTSRVTFTVNDKKLDGNTFKTDKPGTYKFAASLDNIESDEITVTATTKEATLVLTSDKGSVLAGNPKDWVTFNVKDKNGQDITDNCDFFIDNERIVGNKFRAKNEGQYKAIAKRGNEFSNELTIQANKMQDIILQVDKVELLLDGKDKATFKVYNKDDEDLTARAQIFINDKPIEGNVFVPTAVGLFKATADFNGNKSNQVSITVKEPMKYNLVVKVSKERLVSDGVDVVSFRCINTLDEDRDLTKKVKFYLDGRELDKNYFNTTQNKQFKITAKLGEEVTKEEVVVTSHSEYVPTPRVYFELFTGTWCPLCPRLVIPVMDKLCDEPQVVACGVHGGRDKFATNEGQQLFNAYGLKGYPTIVVGRDKNNQAGSRSKIINSIPESTPIGMAVYTTITGSALDVDMTIKSTETLNDLKWVVIIVEDKLIADQANSVYPKYGNPIRNMEHRYVYRKTHSSSIWGEPISLTANEVMKKKFTVQLDSSWKAENCNLFILITKASDNTVITAQKVEAGSASGY</sequence>
<organism evidence="5 6">
    <name type="scientific">Porphyromonas cangingivalis</name>
    <dbReference type="NCBI Taxonomy" id="36874"/>
    <lineage>
        <taxon>Bacteria</taxon>
        <taxon>Pseudomonadati</taxon>
        <taxon>Bacteroidota</taxon>
        <taxon>Bacteroidia</taxon>
        <taxon>Bacteroidales</taxon>
        <taxon>Porphyromonadaceae</taxon>
        <taxon>Porphyromonas</taxon>
    </lineage>
</organism>
<evidence type="ECO:0000256" key="1">
    <source>
        <dbReference type="ARBA" id="ARBA00006067"/>
    </source>
</evidence>
<dbReference type="SUPFAM" id="SSF49373">
    <property type="entry name" value="Invasin/intimin cell-adhesion fragments"/>
    <property type="match status" value="1"/>
</dbReference>
<keyword evidence="3" id="KW-0788">Thiol protease</keyword>
<evidence type="ECO:0000256" key="3">
    <source>
        <dbReference type="ARBA" id="ARBA00022807"/>
    </source>
</evidence>
<accession>A0A0A2ESU4</accession>
<dbReference type="InterPro" id="IPR013783">
    <property type="entry name" value="Ig-like_fold"/>
</dbReference>
<dbReference type="InterPro" id="IPR021615">
    <property type="entry name" value="Omp28"/>
</dbReference>
<gene>
    <name evidence="5" type="ORF">HQ35_03425</name>
</gene>
<dbReference type="EMBL" id="JQJD01000018">
    <property type="protein sequence ID" value="KGN81921.1"/>
    <property type="molecule type" value="Genomic_DNA"/>
</dbReference>
<dbReference type="Proteomes" id="UP000030125">
    <property type="component" value="Unassembled WGS sequence"/>
</dbReference>
<dbReference type="InterPro" id="IPR008964">
    <property type="entry name" value="Invasin/intimin_cell_adhesion"/>
</dbReference>
<dbReference type="Gene3D" id="3.40.30.10">
    <property type="entry name" value="Glutaredoxin"/>
    <property type="match status" value="1"/>
</dbReference>
<name>A0A0A2ESU4_PORCN</name>
<evidence type="ECO:0000313" key="5">
    <source>
        <dbReference type="EMBL" id="KGN81921.1"/>
    </source>
</evidence>
<dbReference type="RefSeq" id="WP_036851073.1">
    <property type="nucleotide sequence ID" value="NZ_JQJD01000018.1"/>
</dbReference>
<evidence type="ECO:0008006" key="7">
    <source>
        <dbReference type="Google" id="ProtNLM"/>
    </source>
</evidence>
<keyword evidence="2" id="KW-0645">Protease</keyword>
<evidence type="ECO:0000256" key="4">
    <source>
        <dbReference type="ARBA" id="ARBA00023026"/>
    </source>
</evidence>
<dbReference type="GO" id="GO:0006508">
    <property type="term" value="P:proteolysis"/>
    <property type="evidence" value="ECO:0007669"/>
    <property type="project" value="UniProtKB-KW"/>
</dbReference>
<dbReference type="OrthoDB" id="1042999at2"/>
<dbReference type="Pfam" id="PF11551">
    <property type="entry name" value="Omp28"/>
    <property type="match status" value="1"/>
</dbReference>
<keyword evidence="3" id="KW-0378">Hydrolase</keyword>
<reference evidence="5 6" key="1">
    <citation type="submission" date="2014-08" db="EMBL/GenBank/DDBJ databases">
        <title>Porphyromonas cangingivalis strain:COT-109_OH1386 Genome sequencing.</title>
        <authorList>
            <person name="Wallis C."/>
            <person name="Deusch O."/>
            <person name="O'Flynn C."/>
            <person name="Davis I."/>
            <person name="Jospin G."/>
            <person name="Darling A.E."/>
            <person name="Coil D.A."/>
            <person name="Alexiev A."/>
            <person name="Horsfall A."/>
            <person name="Kirkwood N."/>
            <person name="Harris S."/>
            <person name="Eisen J.A."/>
        </authorList>
    </citation>
    <scope>NUCLEOTIDE SEQUENCE [LARGE SCALE GENOMIC DNA]</scope>
    <source>
        <strain evidence="6">COT-109 OH1386</strain>
    </source>
</reference>
<dbReference type="SUPFAM" id="SSF52833">
    <property type="entry name" value="Thioredoxin-like"/>
    <property type="match status" value="2"/>
</dbReference>
<dbReference type="AlphaFoldDB" id="A0A0A2ESU4"/>
<dbReference type="Gene3D" id="2.60.40.10">
    <property type="entry name" value="Immunoglobulins"/>
    <property type="match status" value="2"/>
</dbReference>